<comment type="caution">
    <text evidence="1">The sequence shown here is derived from an EMBL/GenBank/DDBJ whole genome shotgun (WGS) entry which is preliminary data.</text>
</comment>
<evidence type="ECO:0000313" key="1">
    <source>
        <dbReference type="EMBL" id="MBB4610476.1"/>
    </source>
</evidence>
<sequence length="338" mass="37768">MTRPPVVVAWGAGVDSTAMIIELAGREEPIDMVLFADPGSEKRGTYAFIPLFRAWMAERGIASEIVRYQPRNFKHWPPYATIAENMLTNATLPSVVFNRGSCSQKWKASAQDAWTADWEPARRCWDAGERVIKMIGYDASPRDTQRYAHAVECEDPRYAYRYPLREWGWDRSACERRIAAAGLPLPPKSSCFFCGSIKADEVMELAIPELRIIVLMEARAKPRLRNVDGLWRRPVLGRRGATPRPGSITEFIRERGLLPPDEIDRIIGEAPTDLIAFQEAQAALPVDERVPIGNWLEDFNRAADALRERSPQGGCPVPRRATGAIGDASCLTYAVGQG</sequence>
<gene>
    <name evidence="1" type="ORF">GGQ89_002710</name>
</gene>
<reference evidence="1 2" key="1">
    <citation type="submission" date="2020-08" db="EMBL/GenBank/DDBJ databases">
        <title>Genomic Encyclopedia of Type Strains, Phase IV (KMG-IV): sequencing the most valuable type-strain genomes for metagenomic binning, comparative biology and taxonomic classification.</title>
        <authorList>
            <person name="Goeker M."/>
        </authorList>
    </citation>
    <scope>NUCLEOTIDE SEQUENCE [LARGE SCALE GENOMIC DNA]</scope>
    <source>
        <strain evidence="1 2">DSM 14562</strain>
    </source>
</reference>
<name>A0ABR6KBY8_9SPHN</name>
<accession>A0ABR6KBY8</accession>
<evidence type="ECO:0008006" key="3">
    <source>
        <dbReference type="Google" id="ProtNLM"/>
    </source>
</evidence>
<keyword evidence="2" id="KW-1185">Reference proteome</keyword>
<evidence type="ECO:0000313" key="2">
    <source>
        <dbReference type="Proteomes" id="UP000584663"/>
    </source>
</evidence>
<dbReference type="EMBL" id="JACHNX010000011">
    <property type="protein sequence ID" value="MBB4610476.1"/>
    <property type="molecule type" value="Genomic_DNA"/>
</dbReference>
<protein>
    <recommendedName>
        <fullName evidence="3">Phosphoadenosine phosphosulphate reductase domain-containing protein</fullName>
    </recommendedName>
</protein>
<proteinExistence type="predicted"/>
<organism evidence="1 2">
    <name type="scientific">Sphingomonas yabuuchiae</name>
    <dbReference type="NCBI Taxonomy" id="172044"/>
    <lineage>
        <taxon>Bacteria</taxon>
        <taxon>Pseudomonadati</taxon>
        <taxon>Pseudomonadota</taxon>
        <taxon>Alphaproteobacteria</taxon>
        <taxon>Sphingomonadales</taxon>
        <taxon>Sphingomonadaceae</taxon>
        <taxon>Sphingomonas</taxon>
    </lineage>
</organism>
<dbReference type="Proteomes" id="UP000584663">
    <property type="component" value="Unassembled WGS sequence"/>
</dbReference>
<dbReference type="RefSeq" id="WP_240456343.1">
    <property type="nucleotide sequence ID" value="NZ_JACHNX010000011.1"/>
</dbReference>